<evidence type="ECO:0000313" key="3">
    <source>
        <dbReference type="Proteomes" id="UP000027138"/>
    </source>
</evidence>
<sequence length="248" mass="29018">MSLLPEIIFDILLRLPVKPLLRFRCLSKVMFCTIDDSDFIKAHLNRSIETNTHKKLILVSRRQTFPVLCTLDFDDGMKERVKLDDPLNHSHRWWAYRVLGCCNGLILLYVDIIKKLILWNPFTKRHKILKAHANESLRRYDGFGLGYDAASNDYRIVVVPYKMPKEVWIYSLRCNSWKKVDVAYCKNLVDLEINWKEEKISSEAALEEAAQPLQLQSKLKEEIKKKVQASGRAAFEGGRRFEATKREF</sequence>
<dbReference type="OrthoDB" id="851733at2759"/>
<accession>A0A067L157</accession>
<dbReference type="InterPro" id="IPR050796">
    <property type="entry name" value="SCF_F-box_component"/>
</dbReference>
<feature type="domain" description="F-box" evidence="1">
    <location>
        <begin position="4"/>
        <end position="43"/>
    </location>
</feature>
<dbReference type="InterPro" id="IPR017451">
    <property type="entry name" value="F-box-assoc_interact_dom"/>
</dbReference>
<reference evidence="2 3" key="1">
    <citation type="journal article" date="2014" name="PLoS ONE">
        <title>Global Analysis of Gene Expression Profiles in Physic Nut (Jatropha curcas L.) Seedlings Exposed to Salt Stress.</title>
        <authorList>
            <person name="Zhang L."/>
            <person name="Zhang C."/>
            <person name="Wu P."/>
            <person name="Chen Y."/>
            <person name="Li M."/>
            <person name="Jiang H."/>
            <person name="Wu G."/>
        </authorList>
    </citation>
    <scope>NUCLEOTIDE SEQUENCE [LARGE SCALE GENOMIC DNA]</scope>
    <source>
        <strain evidence="3">cv. GZQX0401</strain>
        <tissue evidence="2">Young leaves</tissue>
    </source>
</reference>
<dbReference type="PANTHER" id="PTHR31672:SF13">
    <property type="entry name" value="F-BOX PROTEIN CPR30-LIKE"/>
    <property type="match status" value="1"/>
</dbReference>
<dbReference type="Pfam" id="PF00646">
    <property type="entry name" value="F-box"/>
    <property type="match status" value="1"/>
</dbReference>
<gene>
    <name evidence="2" type="ORF">JCGZ_02921</name>
</gene>
<evidence type="ECO:0000313" key="2">
    <source>
        <dbReference type="EMBL" id="KDP42191.1"/>
    </source>
</evidence>
<dbReference type="PANTHER" id="PTHR31672">
    <property type="entry name" value="BNACNNG10540D PROTEIN"/>
    <property type="match status" value="1"/>
</dbReference>
<dbReference type="Proteomes" id="UP000027138">
    <property type="component" value="Unassembled WGS sequence"/>
</dbReference>
<dbReference type="SMART" id="SM00256">
    <property type="entry name" value="FBOX"/>
    <property type="match status" value="1"/>
</dbReference>
<dbReference type="AlphaFoldDB" id="A0A067L157"/>
<organism evidence="2 3">
    <name type="scientific">Jatropha curcas</name>
    <name type="common">Barbados nut</name>
    <dbReference type="NCBI Taxonomy" id="180498"/>
    <lineage>
        <taxon>Eukaryota</taxon>
        <taxon>Viridiplantae</taxon>
        <taxon>Streptophyta</taxon>
        <taxon>Embryophyta</taxon>
        <taxon>Tracheophyta</taxon>
        <taxon>Spermatophyta</taxon>
        <taxon>Magnoliopsida</taxon>
        <taxon>eudicotyledons</taxon>
        <taxon>Gunneridae</taxon>
        <taxon>Pentapetalae</taxon>
        <taxon>rosids</taxon>
        <taxon>fabids</taxon>
        <taxon>Malpighiales</taxon>
        <taxon>Euphorbiaceae</taxon>
        <taxon>Crotonoideae</taxon>
        <taxon>Jatropheae</taxon>
        <taxon>Jatropha</taxon>
    </lineage>
</organism>
<dbReference type="InterPro" id="IPR006527">
    <property type="entry name" value="F-box-assoc_dom_typ1"/>
</dbReference>
<dbReference type="EMBL" id="KK914309">
    <property type="protein sequence ID" value="KDP42191.1"/>
    <property type="molecule type" value="Genomic_DNA"/>
</dbReference>
<dbReference type="SUPFAM" id="SSF81383">
    <property type="entry name" value="F-box domain"/>
    <property type="match status" value="1"/>
</dbReference>
<keyword evidence="3" id="KW-1185">Reference proteome</keyword>
<dbReference type="NCBIfam" id="TIGR01640">
    <property type="entry name" value="F_box_assoc_1"/>
    <property type="match status" value="1"/>
</dbReference>
<evidence type="ECO:0000259" key="1">
    <source>
        <dbReference type="SMART" id="SM00256"/>
    </source>
</evidence>
<dbReference type="InterPro" id="IPR036047">
    <property type="entry name" value="F-box-like_dom_sf"/>
</dbReference>
<dbReference type="InterPro" id="IPR001810">
    <property type="entry name" value="F-box_dom"/>
</dbReference>
<name>A0A067L157_JATCU</name>
<dbReference type="Pfam" id="PF07734">
    <property type="entry name" value="FBA_1"/>
    <property type="match status" value="1"/>
</dbReference>
<protein>
    <recommendedName>
        <fullName evidence="1">F-box domain-containing protein</fullName>
    </recommendedName>
</protein>
<proteinExistence type="predicted"/>